<accession>A0A7X0JAL8</accession>
<protein>
    <submittedName>
        <fullName evidence="2">Uncharacterized protein</fullName>
    </submittedName>
</protein>
<reference evidence="2 3" key="1">
    <citation type="submission" date="2020-08" db="EMBL/GenBank/DDBJ databases">
        <title>The Agave Microbiome: Exploring the role of microbial communities in plant adaptations to desert environments.</title>
        <authorList>
            <person name="Partida-Martinez L.P."/>
        </authorList>
    </citation>
    <scope>NUCLEOTIDE SEQUENCE [LARGE SCALE GENOMIC DNA]</scope>
    <source>
        <strain evidence="2 3">AS3.13</strain>
    </source>
</reference>
<reference evidence="2 3" key="2">
    <citation type="submission" date="2020-08" db="EMBL/GenBank/DDBJ databases">
        <authorList>
            <person name="Partida-Martinez L."/>
            <person name="Huntemann M."/>
            <person name="Clum A."/>
            <person name="Wang J."/>
            <person name="Palaniappan K."/>
            <person name="Ritter S."/>
            <person name="Chen I.-M."/>
            <person name="Stamatis D."/>
            <person name="Reddy T."/>
            <person name="O'Malley R."/>
            <person name="Daum C."/>
            <person name="Shapiro N."/>
            <person name="Ivanova N."/>
            <person name="Kyrpides N."/>
            <person name="Woyke T."/>
        </authorList>
    </citation>
    <scope>NUCLEOTIDE SEQUENCE [LARGE SCALE GENOMIC DNA]</scope>
    <source>
        <strain evidence="2 3">AS3.13</strain>
    </source>
</reference>
<sequence length="155" mass="15645">MSDRKPMPADGGDGMRGAPDGVNTDPSGRSEQGESGGGSYPNGRVDDDRSGGFPKHGGQSNIGYHGGAQAGRDRTANTNAAAEGDDDFSDQGQTGPKPGPRGPDQDDEGSRVRTEVMQGRTIKVEDTSGIAAAEASGMTGAEGQHATDEEAPGSG</sequence>
<organism evidence="2 3">
    <name type="scientific">Sphingomonas endophytica</name>
    <dbReference type="NCBI Taxonomy" id="869719"/>
    <lineage>
        <taxon>Bacteria</taxon>
        <taxon>Pseudomonadati</taxon>
        <taxon>Pseudomonadota</taxon>
        <taxon>Alphaproteobacteria</taxon>
        <taxon>Sphingomonadales</taxon>
        <taxon>Sphingomonadaceae</taxon>
        <taxon>Sphingomonas</taxon>
    </lineage>
</organism>
<dbReference type="Proteomes" id="UP000522313">
    <property type="component" value="Unassembled WGS sequence"/>
</dbReference>
<evidence type="ECO:0000313" key="3">
    <source>
        <dbReference type="Proteomes" id="UP000522313"/>
    </source>
</evidence>
<feature type="region of interest" description="Disordered" evidence="1">
    <location>
        <begin position="1"/>
        <end position="155"/>
    </location>
</feature>
<proteinExistence type="predicted"/>
<evidence type="ECO:0000313" key="2">
    <source>
        <dbReference type="EMBL" id="MBB6503709.1"/>
    </source>
</evidence>
<dbReference type="AlphaFoldDB" id="A0A7X0JAL8"/>
<dbReference type="EMBL" id="JACHBT010000003">
    <property type="protein sequence ID" value="MBB6503709.1"/>
    <property type="molecule type" value="Genomic_DNA"/>
</dbReference>
<dbReference type="RefSeq" id="WP_184504127.1">
    <property type="nucleotide sequence ID" value="NZ_JACHBT010000003.1"/>
</dbReference>
<evidence type="ECO:0000256" key="1">
    <source>
        <dbReference type="SAM" id="MobiDB-lite"/>
    </source>
</evidence>
<name>A0A7X0JAL8_9SPHN</name>
<comment type="caution">
    <text evidence="2">The sequence shown here is derived from an EMBL/GenBank/DDBJ whole genome shotgun (WGS) entry which is preliminary data.</text>
</comment>
<gene>
    <name evidence="2" type="ORF">F4693_000664</name>
</gene>